<sequence>MRTPGLDGLELIKRIRQYNKRVKIILVSGFLAEENTNNNEIKDVGISVVIEKPFHFKELRPIIKRVLVE</sequence>
<evidence type="ECO:0000313" key="2">
    <source>
        <dbReference type="EMBL" id="VFJ13919.1"/>
    </source>
</evidence>
<feature type="domain" description="Response regulatory" evidence="1">
    <location>
        <begin position="1"/>
        <end position="67"/>
    </location>
</feature>
<organism evidence="2 3">
    <name type="scientific">Candidatus Nitrosocosmicus franklandianus</name>
    <dbReference type="NCBI Taxonomy" id="1798806"/>
    <lineage>
        <taxon>Archaea</taxon>
        <taxon>Nitrososphaerota</taxon>
        <taxon>Nitrososphaeria</taxon>
        <taxon>Nitrososphaerales</taxon>
        <taxon>Nitrososphaeraceae</taxon>
        <taxon>Candidatus Nitrosocosmicus</taxon>
    </lineage>
</organism>
<dbReference type="InterPro" id="IPR001789">
    <property type="entry name" value="Sig_transdc_resp-reg_receiver"/>
</dbReference>
<proteinExistence type="predicted"/>
<name>A0A484ICH7_9ARCH</name>
<dbReference type="Pfam" id="PF00072">
    <property type="entry name" value="Response_reg"/>
    <property type="match status" value="1"/>
</dbReference>
<evidence type="ECO:0000259" key="1">
    <source>
        <dbReference type="PROSITE" id="PS50110"/>
    </source>
</evidence>
<dbReference type="InterPro" id="IPR011006">
    <property type="entry name" value="CheY-like_superfamily"/>
</dbReference>
<dbReference type="KEGG" id="nfn:NFRAN_1597"/>
<protein>
    <submittedName>
        <fullName evidence="2">Alkaline phosphatase synthesis transcriptional regulatory protein PhoP</fullName>
    </submittedName>
</protein>
<dbReference type="GO" id="GO:0000160">
    <property type="term" value="P:phosphorelay signal transduction system"/>
    <property type="evidence" value="ECO:0007669"/>
    <property type="project" value="InterPro"/>
</dbReference>
<accession>A0A484ICH7</accession>
<dbReference type="PROSITE" id="PS50110">
    <property type="entry name" value="RESPONSE_REGULATORY"/>
    <property type="match status" value="1"/>
</dbReference>
<dbReference type="EMBL" id="LR216287">
    <property type="protein sequence ID" value="VFJ13919.1"/>
    <property type="molecule type" value="Genomic_DNA"/>
</dbReference>
<dbReference type="AlphaFoldDB" id="A0A484ICH7"/>
<reference evidence="2 3" key="1">
    <citation type="submission" date="2019-02" db="EMBL/GenBank/DDBJ databases">
        <authorList>
            <person name="Lehtovirta-Morley E L."/>
        </authorList>
    </citation>
    <scope>NUCLEOTIDE SEQUENCE [LARGE SCALE GENOMIC DNA]</scope>
    <source>
        <strain evidence="2">NFRAN1</strain>
    </source>
</reference>
<dbReference type="SUPFAM" id="SSF52172">
    <property type="entry name" value="CheY-like"/>
    <property type="match status" value="1"/>
</dbReference>
<evidence type="ECO:0000313" key="3">
    <source>
        <dbReference type="Proteomes" id="UP000294299"/>
    </source>
</evidence>
<keyword evidence="3" id="KW-1185">Reference proteome</keyword>
<dbReference type="Gene3D" id="3.40.50.2300">
    <property type="match status" value="1"/>
</dbReference>
<gene>
    <name evidence="2" type="ORF">NFRAN_1597</name>
</gene>
<dbReference type="Proteomes" id="UP000294299">
    <property type="component" value="Chromosome NFRAN"/>
</dbReference>